<reference evidence="1" key="2">
    <citation type="journal article" date="2023" name="Science">
        <title>Genomic signatures of disease resistance in endangered staghorn corals.</title>
        <authorList>
            <person name="Vollmer S.V."/>
            <person name="Selwyn J.D."/>
            <person name="Despard B.A."/>
            <person name="Roesel C.L."/>
        </authorList>
    </citation>
    <scope>NUCLEOTIDE SEQUENCE</scope>
    <source>
        <strain evidence="1">K2</strain>
    </source>
</reference>
<dbReference type="AlphaFoldDB" id="A0AAD9Q5P2"/>
<reference evidence="1" key="1">
    <citation type="journal article" date="2023" name="G3 (Bethesda)">
        <title>Whole genome assembly and annotation of the endangered Caribbean coral Acropora cervicornis.</title>
        <authorList>
            <person name="Selwyn J.D."/>
            <person name="Vollmer S.V."/>
        </authorList>
    </citation>
    <scope>NUCLEOTIDE SEQUENCE</scope>
    <source>
        <strain evidence="1">K2</strain>
    </source>
</reference>
<evidence type="ECO:0000313" key="2">
    <source>
        <dbReference type="Proteomes" id="UP001249851"/>
    </source>
</evidence>
<proteinExistence type="predicted"/>
<evidence type="ECO:0000313" key="1">
    <source>
        <dbReference type="EMBL" id="KAK2555146.1"/>
    </source>
</evidence>
<dbReference type="Proteomes" id="UP001249851">
    <property type="component" value="Unassembled WGS sequence"/>
</dbReference>
<protein>
    <submittedName>
        <fullName evidence="1">Uncharacterized protein</fullName>
    </submittedName>
</protein>
<comment type="caution">
    <text evidence="1">The sequence shown here is derived from an EMBL/GenBank/DDBJ whole genome shotgun (WGS) entry which is preliminary data.</text>
</comment>
<sequence length="148" mass="17290">MFYLCRGCMYVTTVACNTGIYTSVKPFSKVYHNCISACTKEPLDLLEMQLLQELSFLKRADTDLYDRSYSNILYSFPCNYCLILIFLANFQTKQTYYEADTKKSAKHSKIITCDHTFKVSKYIGARRGGDNKFVQQFHNLFIVLYDKR</sequence>
<dbReference type="EMBL" id="JARQWQ010000064">
    <property type="protein sequence ID" value="KAK2555146.1"/>
    <property type="molecule type" value="Genomic_DNA"/>
</dbReference>
<keyword evidence="2" id="KW-1185">Reference proteome</keyword>
<gene>
    <name evidence="1" type="ORF">P5673_023116</name>
</gene>
<name>A0AAD9Q5P2_ACRCE</name>
<organism evidence="1 2">
    <name type="scientific">Acropora cervicornis</name>
    <name type="common">Staghorn coral</name>
    <dbReference type="NCBI Taxonomy" id="6130"/>
    <lineage>
        <taxon>Eukaryota</taxon>
        <taxon>Metazoa</taxon>
        <taxon>Cnidaria</taxon>
        <taxon>Anthozoa</taxon>
        <taxon>Hexacorallia</taxon>
        <taxon>Scleractinia</taxon>
        <taxon>Astrocoeniina</taxon>
        <taxon>Acroporidae</taxon>
        <taxon>Acropora</taxon>
    </lineage>
</organism>
<accession>A0AAD9Q5P2</accession>